<gene>
    <name evidence="3" type="ORF">C7435_2339</name>
</gene>
<comment type="caution">
    <text evidence="3">The sequence shown here is derived from an EMBL/GenBank/DDBJ whole genome shotgun (WGS) entry which is preliminary data.</text>
</comment>
<evidence type="ECO:0000259" key="1">
    <source>
        <dbReference type="Pfam" id="PF13622"/>
    </source>
</evidence>
<proteinExistence type="predicted"/>
<dbReference type="Pfam" id="PF13622">
    <property type="entry name" value="4HBT_3"/>
    <property type="match status" value="1"/>
</dbReference>
<dbReference type="RefSeq" id="WP_233350764.1">
    <property type="nucleotide sequence ID" value="NZ_RBIM01000005.1"/>
</dbReference>
<name>A0A495D2V1_9PROT</name>
<dbReference type="SUPFAM" id="SSF54637">
    <property type="entry name" value="Thioesterase/thiol ester dehydrase-isomerase"/>
    <property type="match status" value="2"/>
</dbReference>
<dbReference type="Gene3D" id="2.40.160.210">
    <property type="entry name" value="Acyl-CoA thioesterase, double hotdog domain"/>
    <property type="match status" value="1"/>
</dbReference>
<evidence type="ECO:0000313" key="4">
    <source>
        <dbReference type="Proteomes" id="UP000273675"/>
    </source>
</evidence>
<dbReference type="InterPro" id="IPR029069">
    <property type="entry name" value="HotDog_dom_sf"/>
</dbReference>
<dbReference type="InterPro" id="IPR049449">
    <property type="entry name" value="TesB_ACOT8-like_N"/>
</dbReference>
<dbReference type="Proteomes" id="UP000273675">
    <property type="component" value="Unassembled WGS sequence"/>
</dbReference>
<feature type="domain" description="Acyl-CoA thioesterase-like C-terminal" evidence="2">
    <location>
        <begin position="127"/>
        <end position="255"/>
    </location>
</feature>
<evidence type="ECO:0000313" key="3">
    <source>
        <dbReference type="EMBL" id="RKQ96087.1"/>
    </source>
</evidence>
<feature type="domain" description="Acyl-CoA thioesterase-like N-terminal HotDog" evidence="1">
    <location>
        <begin position="21"/>
        <end position="104"/>
    </location>
</feature>
<dbReference type="Pfam" id="PF20789">
    <property type="entry name" value="4HBT_3C"/>
    <property type="match status" value="1"/>
</dbReference>
<dbReference type="InterPro" id="IPR049450">
    <property type="entry name" value="ACOT8-like_C"/>
</dbReference>
<dbReference type="InterPro" id="IPR042171">
    <property type="entry name" value="Acyl-CoA_hotdog"/>
</dbReference>
<protein>
    <submittedName>
        <fullName evidence="3">Acyl-CoA thioesterase</fullName>
    </submittedName>
</protein>
<accession>A0A495D2V1</accession>
<sequence length="258" mass="28197">MSLPQILDAAQVSDNTLTAQLPDTWMQGRTAYGGLTAAIALDATLRSQPDLPPLRSAQIAFVGPLAGEVVVKTELLRRGRTAAFIEANVYGDGKLGLKALFVFMIGLESSIDYAEDARPEVPDFADAAPAMANPDPKFFTGHLEYRHGLAIDERHTPDFMRWVRLRERDGLHPMVELMAIGDALPPAAMALFEKPGPISSMTWQINLLTAEPVTTDGWWLSRSTADLARHGSSSQLMLLWNADREPVITGMQSVAIFV</sequence>
<organism evidence="3 4">
    <name type="scientific">Maricaulis maris</name>
    <dbReference type="NCBI Taxonomy" id="74318"/>
    <lineage>
        <taxon>Bacteria</taxon>
        <taxon>Pseudomonadati</taxon>
        <taxon>Pseudomonadota</taxon>
        <taxon>Alphaproteobacteria</taxon>
        <taxon>Maricaulales</taxon>
        <taxon>Maricaulaceae</taxon>
        <taxon>Maricaulis</taxon>
    </lineage>
</organism>
<dbReference type="AlphaFoldDB" id="A0A495D2V1"/>
<reference evidence="3 4" key="1">
    <citation type="submission" date="2018-10" db="EMBL/GenBank/DDBJ databases">
        <title>Genomic Encyclopedia of Type Strains, Phase IV (KMG-IV): sequencing the most valuable type-strain genomes for metagenomic binning, comparative biology and taxonomic classification.</title>
        <authorList>
            <person name="Goeker M."/>
        </authorList>
    </citation>
    <scope>NUCLEOTIDE SEQUENCE [LARGE SCALE GENOMIC DNA]</scope>
    <source>
        <strain evidence="3 4">DSM 4734</strain>
    </source>
</reference>
<dbReference type="EMBL" id="RBIM01000005">
    <property type="protein sequence ID" value="RKQ96087.1"/>
    <property type="molecule type" value="Genomic_DNA"/>
</dbReference>
<evidence type="ECO:0000259" key="2">
    <source>
        <dbReference type="Pfam" id="PF20789"/>
    </source>
</evidence>